<dbReference type="Pfam" id="PF13499">
    <property type="entry name" value="EF-hand_7"/>
    <property type="match status" value="1"/>
</dbReference>
<proteinExistence type="predicted"/>
<sequence>MITEVQRKKLAHFFELLDSHKNGFLHVDDFSEIAERIRMGIGYEAGGEKHKFLAEKSTRFFHAFLNAIPHNGNQVITKEEWVNFVEEEIISKGNEEVLEEFKEFIIGFLFDLFDENHDGYISTDEFVDMFVVYGIDIKYSAKSFLKLDLNKDDKLSRNELLHAFEVFLLSDDPSQPGNWIFGNWE</sequence>
<dbReference type="PROSITE" id="PS00018">
    <property type="entry name" value="EF_HAND_1"/>
    <property type="match status" value="2"/>
</dbReference>
<organism evidence="2 3">
    <name type="scientific">Marinoscillum furvescens DSM 4134</name>
    <dbReference type="NCBI Taxonomy" id="1122208"/>
    <lineage>
        <taxon>Bacteria</taxon>
        <taxon>Pseudomonadati</taxon>
        <taxon>Bacteroidota</taxon>
        <taxon>Cytophagia</taxon>
        <taxon>Cytophagales</taxon>
        <taxon>Reichenbachiellaceae</taxon>
        <taxon>Marinoscillum</taxon>
    </lineage>
</organism>
<comment type="caution">
    <text evidence="2">The sequence shown here is derived from an EMBL/GenBank/DDBJ whole genome shotgun (WGS) entry which is preliminary data.</text>
</comment>
<dbReference type="PROSITE" id="PS50222">
    <property type="entry name" value="EF_HAND_2"/>
    <property type="match status" value="3"/>
</dbReference>
<dbReference type="InterPro" id="IPR018247">
    <property type="entry name" value="EF_Hand_1_Ca_BS"/>
</dbReference>
<dbReference type="EMBL" id="QREG01000002">
    <property type="protein sequence ID" value="REE02109.1"/>
    <property type="molecule type" value="Genomic_DNA"/>
</dbReference>
<evidence type="ECO:0000259" key="1">
    <source>
        <dbReference type="PROSITE" id="PS50222"/>
    </source>
</evidence>
<accession>A0A3D9L6X8</accession>
<dbReference type="SUPFAM" id="SSF47473">
    <property type="entry name" value="EF-hand"/>
    <property type="match status" value="1"/>
</dbReference>
<dbReference type="GO" id="GO:0005509">
    <property type="term" value="F:calcium ion binding"/>
    <property type="evidence" value="ECO:0007669"/>
    <property type="project" value="InterPro"/>
</dbReference>
<dbReference type="OrthoDB" id="451568at2"/>
<dbReference type="RefSeq" id="WP_115866644.1">
    <property type="nucleotide sequence ID" value="NZ_QREG01000002.1"/>
</dbReference>
<feature type="domain" description="EF-hand" evidence="1">
    <location>
        <begin position="5"/>
        <end position="40"/>
    </location>
</feature>
<keyword evidence="3" id="KW-1185">Reference proteome</keyword>
<name>A0A3D9L6X8_MARFU</name>
<dbReference type="InterPro" id="IPR011992">
    <property type="entry name" value="EF-hand-dom_pair"/>
</dbReference>
<dbReference type="AlphaFoldDB" id="A0A3D9L6X8"/>
<dbReference type="InterPro" id="IPR002048">
    <property type="entry name" value="EF_hand_dom"/>
</dbReference>
<evidence type="ECO:0000313" key="3">
    <source>
        <dbReference type="Proteomes" id="UP000256779"/>
    </source>
</evidence>
<evidence type="ECO:0000313" key="2">
    <source>
        <dbReference type="EMBL" id="REE02109.1"/>
    </source>
</evidence>
<dbReference type="Proteomes" id="UP000256779">
    <property type="component" value="Unassembled WGS sequence"/>
</dbReference>
<protein>
    <submittedName>
        <fullName evidence="2">Ca2+-binding EF-hand superfamily protein</fullName>
    </submittedName>
</protein>
<feature type="domain" description="EF-hand" evidence="1">
    <location>
        <begin position="101"/>
        <end position="136"/>
    </location>
</feature>
<reference evidence="2 3" key="1">
    <citation type="submission" date="2018-07" db="EMBL/GenBank/DDBJ databases">
        <title>Genomic Encyclopedia of Type Strains, Phase IV (KMG-IV): sequencing the most valuable type-strain genomes for metagenomic binning, comparative biology and taxonomic classification.</title>
        <authorList>
            <person name="Goeker M."/>
        </authorList>
    </citation>
    <scope>NUCLEOTIDE SEQUENCE [LARGE SCALE GENOMIC DNA]</scope>
    <source>
        <strain evidence="2 3">DSM 4134</strain>
    </source>
</reference>
<dbReference type="SMART" id="SM00054">
    <property type="entry name" value="EFh"/>
    <property type="match status" value="3"/>
</dbReference>
<dbReference type="Gene3D" id="1.10.238.10">
    <property type="entry name" value="EF-hand"/>
    <property type="match status" value="1"/>
</dbReference>
<feature type="domain" description="EF-hand" evidence="1">
    <location>
        <begin position="142"/>
        <end position="170"/>
    </location>
</feature>
<gene>
    <name evidence="2" type="ORF">C7460_102131</name>
</gene>